<dbReference type="InterPro" id="IPR014780">
    <property type="entry name" value="tRNA_psdUridine_synth_TruB"/>
</dbReference>
<dbReference type="SUPFAM" id="SSF55120">
    <property type="entry name" value="Pseudouridine synthase"/>
    <property type="match status" value="1"/>
</dbReference>
<evidence type="ECO:0000256" key="4">
    <source>
        <dbReference type="ARBA" id="ARBA00022694"/>
    </source>
</evidence>
<dbReference type="GO" id="GO:0003723">
    <property type="term" value="F:RNA binding"/>
    <property type="evidence" value="ECO:0007669"/>
    <property type="project" value="InterPro"/>
</dbReference>
<comment type="similarity">
    <text evidence="2">Belongs to the pseudouridine synthase TruB family. Type 1 subfamily.</text>
</comment>
<keyword evidence="5" id="KW-0413">Isomerase</keyword>
<evidence type="ECO:0000256" key="2">
    <source>
        <dbReference type="ARBA" id="ARBA00005642"/>
    </source>
</evidence>
<evidence type="ECO:0000256" key="1">
    <source>
        <dbReference type="ARBA" id="ARBA00000385"/>
    </source>
</evidence>
<dbReference type="PANTHER" id="PTHR13767:SF2">
    <property type="entry name" value="PSEUDOURIDYLATE SYNTHASE TRUB1"/>
    <property type="match status" value="1"/>
</dbReference>
<evidence type="ECO:0000256" key="5">
    <source>
        <dbReference type="ARBA" id="ARBA00023235"/>
    </source>
</evidence>
<name>A0A1F6BUD7_9BACT</name>
<sequence>MKRFVVLDKRVGQTPLMALEEWKRQNPAYADVPACYAGRLDPMASGKLLMLLGEECKRQDAYRDLDKTYDIEVLLDVGSDTGDVLGIPDYTHRVSVADERLLAEALAKERGAHLRAYPIFSSKTVNGKPLFLHALLGTLADIEIPKHIEKIYNIQLRDSYRISNGELEERVMYLLERVPRTDEPSKRPGEDFRVDVIRTRWKELFTEMSERKFTVLRLKVICASGVYMRSLAGRIGESLHTKALALSIKRTRLGTFTPLWRGVGWWTETY</sequence>
<dbReference type="GO" id="GO:0006400">
    <property type="term" value="P:tRNA modification"/>
    <property type="evidence" value="ECO:0007669"/>
    <property type="project" value="TreeGrafter"/>
</dbReference>
<organism evidence="7 8">
    <name type="scientific">Candidatus Kaiserbacteria bacterium GWA2_50_9</name>
    <dbReference type="NCBI Taxonomy" id="1798474"/>
    <lineage>
        <taxon>Bacteria</taxon>
        <taxon>Candidatus Kaiseribacteriota</taxon>
    </lineage>
</organism>
<dbReference type="InterPro" id="IPR020103">
    <property type="entry name" value="PsdUridine_synth_cat_dom_sf"/>
</dbReference>
<comment type="catalytic activity">
    <reaction evidence="1">
        <text>uridine(55) in tRNA = pseudouridine(55) in tRNA</text>
        <dbReference type="Rhea" id="RHEA:42532"/>
        <dbReference type="Rhea" id="RHEA-COMP:10101"/>
        <dbReference type="Rhea" id="RHEA-COMP:10102"/>
        <dbReference type="ChEBI" id="CHEBI:65314"/>
        <dbReference type="ChEBI" id="CHEBI:65315"/>
        <dbReference type="EC" id="5.4.99.25"/>
    </reaction>
</comment>
<accession>A0A1F6BUD7</accession>
<dbReference type="Gene3D" id="3.30.2350.10">
    <property type="entry name" value="Pseudouridine synthase"/>
    <property type="match status" value="1"/>
</dbReference>
<dbReference type="AlphaFoldDB" id="A0A1F6BUD7"/>
<dbReference type="Pfam" id="PF01509">
    <property type="entry name" value="TruB_N"/>
    <property type="match status" value="1"/>
</dbReference>
<dbReference type="STRING" id="1798474.A2118_02930"/>
<keyword evidence="4" id="KW-0819">tRNA processing</keyword>
<protein>
    <recommendedName>
        <fullName evidence="3">tRNA pseudouridine(55) synthase</fullName>
        <ecNumber evidence="3">5.4.99.25</ecNumber>
    </recommendedName>
</protein>
<proteinExistence type="inferred from homology"/>
<feature type="domain" description="Pseudouridine synthase II N-terminal" evidence="6">
    <location>
        <begin position="35"/>
        <end position="158"/>
    </location>
</feature>
<dbReference type="EC" id="5.4.99.25" evidence="3"/>
<evidence type="ECO:0000256" key="3">
    <source>
        <dbReference type="ARBA" id="ARBA00012787"/>
    </source>
</evidence>
<evidence type="ECO:0000259" key="6">
    <source>
        <dbReference type="Pfam" id="PF01509"/>
    </source>
</evidence>
<reference evidence="7 8" key="1">
    <citation type="journal article" date="2016" name="Nat. Commun.">
        <title>Thousands of microbial genomes shed light on interconnected biogeochemical processes in an aquifer system.</title>
        <authorList>
            <person name="Anantharaman K."/>
            <person name="Brown C.T."/>
            <person name="Hug L.A."/>
            <person name="Sharon I."/>
            <person name="Castelle C.J."/>
            <person name="Probst A.J."/>
            <person name="Thomas B.C."/>
            <person name="Singh A."/>
            <person name="Wilkins M.J."/>
            <person name="Karaoz U."/>
            <person name="Brodie E.L."/>
            <person name="Williams K.H."/>
            <person name="Hubbard S.S."/>
            <person name="Banfield J.F."/>
        </authorList>
    </citation>
    <scope>NUCLEOTIDE SEQUENCE [LARGE SCALE GENOMIC DNA]</scope>
</reference>
<gene>
    <name evidence="7" type="ORF">A2118_02930</name>
</gene>
<dbReference type="Proteomes" id="UP000179014">
    <property type="component" value="Unassembled WGS sequence"/>
</dbReference>
<comment type="caution">
    <text evidence="7">The sequence shown here is derived from an EMBL/GenBank/DDBJ whole genome shotgun (WGS) entry which is preliminary data.</text>
</comment>
<dbReference type="PANTHER" id="PTHR13767">
    <property type="entry name" value="TRNA-PSEUDOURIDINE SYNTHASE"/>
    <property type="match status" value="1"/>
</dbReference>
<dbReference type="EMBL" id="MFKN01000032">
    <property type="protein sequence ID" value="OGG40443.1"/>
    <property type="molecule type" value="Genomic_DNA"/>
</dbReference>
<dbReference type="GO" id="GO:0160148">
    <property type="term" value="F:tRNA pseudouridine(55) synthase activity"/>
    <property type="evidence" value="ECO:0007669"/>
    <property type="project" value="UniProtKB-EC"/>
</dbReference>
<dbReference type="InterPro" id="IPR002501">
    <property type="entry name" value="PsdUridine_synth_N"/>
</dbReference>
<dbReference type="GO" id="GO:1990481">
    <property type="term" value="P:mRNA pseudouridine synthesis"/>
    <property type="evidence" value="ECO:0007669"/>
    <property type="project" value="TreeGrafter"/>
</dbReference>
<evidence type="ECO:0000313" key="8">
    <source>
        <dbReference type="Proteomes" id="UP000179014"/>
    </source>
</evidence>
<evidence type="ECO:0000313" key="7">
    <source>
        <dbReference type="EMBL" id="OGG40443.1"/>
    </source>
</evidence>